<dbReference type="PANTHER" id="PTHR47718:SF12">
    <property type="entry name" value="PROTEIN FAR1-RELATED SEQUENCE"/>
    <property type="match status" value="1"/>
</dbReference>
<protein>
    <recommendedName>
        <fullName evidence="1">MULE transposase domain-containing protein</fullName>
    </recommendedName>
</protein>
<name>A0A9R1XCZ5_LACSA</name>
<gene>
    <name evidence="2" type="ORF">LSAT_V11C500290310</name>
</gene>
<dbReference type="EMBL" id="NBSK02000005">
    <property type="protein sequence ID" value="KAJ0203732.1"/>
    <property type="molecule type" value="Genomic_DNA"/>
</dbReference>
<evidence type="ECO:0000313" key="3">
    <source>
        <dbReference type="Proteomes" id="UP000235145"/>
    </source>
</evidence>
<evidence type="ECO:0000313" key="2">
    <source>
        <dbReference type="EMBL" id="KAJ0203732.1"/>
    </source>
</evidence>
<proteinExistence type="predicted"/>
<dbReference type="PANTHER" id="PTHR47718">
    <property type="entry name" value="OS01G0519700 PROTEIN"/>
    <property type="match status" value="1"/>
</dbReference>
<keyword evidence="3" id="KW-1185">Reference proteome</keyword>
<dbReference type="Proteomes" id="UP000235145">
    <property type="component" value="Unassembled WGS sequence"/>
</dbReference>
<feature type="domain" description="MULE transposase" evidence="1">
    <location>
        <begin position="2"/>
        <end position="68"/>
    </location>
</feature>
<dbReference type="InterPro" id="IPR018289">
    <property type="entry name" value="MULE_transposase_dom"/>
</dbReference>
<reference evidence="2 3" key="1">
    <citation type="journal article" date="2017" name="Nat. Commun.">
        <title>Genome assembly with in vitro proximity ligation data and whole-genome triplication in lettuce.</title>
        <authorList>
            <person name="Reyes-Chin-Wo S."/>
            <person name="Wang Z."/>
            <person name="Yang X."/>
            <person name="Kozik A."/>
            <person name="Arikit S."/>
            <person name="Song C."/>
            <person name="Xia L."/>
            <person name="Froenicke L."/>
            <person name="Lavelle D.O."/>
            <person name="Truco M.J."/>
            <person name="Xia R."/>
            <person name="Zhu S."/>
            <person name="Xu C."/>
            <person name="Xu H."/>
            <person name="Xu X."/>
            <person name="Cox K."/>
            <person name="Korf I."/>
            <person name="Meyers B.C."/>
            <person name="Michelmore R.W."/>
        </authorList>
    </citation>
    <scope>NUCLEOTIDE SEQUENCE [LARGE SCALE GENOMIC DNA]</scope>
    <source>
        <strain evidence="3">cv. Salinas</strain>
        <tissue evidence="2">Seedlings</tissue>
    </source>
</reference>
<evidence type="ECO:0000259" key="1">
    <source>
        <dbReference type="Pfam" id="PF10551"/>
    </source>
</evidence>
<dbReference type="Pfam" id="PF10551">
    <property type="entry name" value="MULE"/>
    <property type="match status" value="1"/>
</dbReference>
<organism evidence="2 3">
    <name type="scientific">Lactuca sativa</name>
    <name type="common">Garden lettuce</name>
    <dbReference type="NCBI Taxonomy" id="4236"/>
    <lineage>
        <taxon>Eukaryota</taxon>
        <taxon>Viridiplantae</taxon>
        <taxon>Streptophyta</taxon>
        <taxon>Embryophyta</taxon>
        <taxon>Tracheophyta</taxon>
        <taxon>Spermatophyta</taxon>
        <taxon>Magnoliopsida</taxon>
        <taxon>eudicotyledons</taxon>
        <taxon>Gunneridae</taxon>
        <taxon>Pentapetalae</taxon>
        <taxon>asterids</taxon>
        <taxon>campanulids</taxon>
        <taxon>Asterales</taxon>
        <taxon>Asteraceae</taxon>
        <taxon>Cichorioideae</taxon>
        <taxon>Cichorieae</taxon>
        <taxon>Lactucinae</taxon>
        <taxon>Lactuca</taxon>
    </lineage>
</organism>
<comment type="caution">
    <text evidence="2">The sequence shown here is derived from an EMBL/GenBank/DDBJ whole genome shotgun (WGS) entry which is preliminary data.</text>
</comment>
<accession>A0A9R1XCZ5</accession>
<dbReference type="AlphaFoldDB" id="A0A9R1XCZ5"/>
<sequence>MITLEHHKKSIIFRVGLLSKETIETYQWLLIAFLSAHEGKEPKVVLIYQDAIIKQVVGSVFPKSKHKLYMLLGIYLKTMTSRRDLTSLNTKKELDHETKKAVYKFYSPQQIEKHVVKVYTNTLFYEAQKRNIQRFLVMFIQKCWNREWIRILQSTIKLPEKDIKHSYEHFNHFGTLFRYRFNIMMKHGIKEILYQYIES</sequence>